<dbReference type="RefSeq" id="WP_092147556.1">
    <property type="nucleotide sequence ID" value="NZ_LT629700.1"/>
</dbReference>
<evidence type="ECO:0000313" key="3">
    <source>
        <dbReference type="EMBL" id="SDL62135.1"/>
    </source>
</evidence>
<evidence type="ECO:0000256" key="1">
    <source>
        <dbReference type="SAM" id="MobiDB-lite"/>
    </source>
</evidence>
<evidence type="ECO:0000256" key="2">
    <source>
        <dbReference type="SAM" id="SignalP"/>
    </source>
</evidence>
<protein>
    <recommendedName>
        <fullName evidence="5">Secreted protein</fullName>
    </recommendedName>
</protein>
<evidence type="ECO:0008006" key="5">
    <source>
        <dbReference type="Google" id="ProtNLM"/>
    </source>
</evidence>
<dbReference type="Proteomes" id="UP000199350">
    <property type="component" value="Chromosome I"/>
</dbReference>
<feature type="region of interest" description="Disordered" evidence="1">
    <location>
        <begin position="29"/>
        <end position="95"/>
    </location>
</feature>
<name>A0A1G9LKW3_9CORY</name>
<evidence type="ECO:0000313" key="4">
    <source>
        <dbReference type="Proteomes" id="UP000199350"/>
    </source>
</evidence>
<keyword evidence="4" id="KW-1185">Reference proteome</keyword>
<feature type="chain" id="PRO_5038346092" description="Secreted protein" evidence="2">
    <location>
        <begin position="24"/>
        <end position="174"/>
    </location>
</feature>
<dbReference type="PROSITE" id="PS51257">
    <property type="entry name" value="PROKAR_LIPOPROTEIN"/>
    <property type="match status" value="1"/>
</dbReference>
<gene>
    <name evidence="3" type="ORF">SAMN04488535_0189</name>
</gene>
<feature type="compositionally biased region" description="Polar residues" evidence="1">
    <location>
        <begin position="32"/>
        <end position="64"/>
    </location>
</feature>
<organism evidence="3 4">
    <name type="scientific">Corynebacterium mycetoides</name>
    <dbReference type="NCBI Taxonomy" id="38302"/>
    <lineage>
        <taxon>Bacteria</taxon>
        <taxon>Bacillati</taxon>
        <taxon>Actinomycetota</taxon>
        <taxon>Actinomycetes</taxon>
        <taxon>Mycobacteriales</taxon>
        <taxon>Corynebacteriaceae</taxon>
        <taxon>Corynebacterium</taxon>
    </lineage>
</organism>
<dbReference type="OrthoDB" id="4427544at2"/>
<keyword evidence="2" id="KW-0732">Signal</keyword>
<feature type="signal peptide" evidence="2">
    <location>
        <begin position="1"/>
        <end position="23"/>
    </location>
</feature>
<reference evidence="4" key="1">
    <citation type="submission" date="2016-10" db="EMBL/GenBank/DDBJ databases">
        <authorList>
            <person name="Varghese N."/>
            <person name="Submissions S."/>
        </authorList>
    </citation>
    <scope>NUCLEOTIDE SEQUENCE [LARGE SCALE GENOMIC DNA]</scope>
    <source>
        <strain evidence="4">DSM 20632</strain>
    </source>
</reference>
<dbReference type="EMBL" id="LT629700">
    <property type="protein sequence ID" value="SDL62135.1"/>
    <property type="molecule type" value="Genomic_DNA"/>
</dbReference>
<proteinExistence type="predicted"/>
<feature type="compositionally biased region" description="Low complexity" evidence="1">
    <location>
        <begin position="65"/>
        <end position="81"/>
    </location>
</feature>
<dbReference type="STRING" id="38302.SAMN04488535_0189"/>
<dbReference type="AlphaFoldDB" id="A0A1G9LKW3"/>
<accession>A0A1G9LKW3</accession>
<sequence length="174" mass="18232">MNISTTRKATAAGFFALAALGLAACSPPHQVDSGNKVDTATSQNPDSLAGSGQETQASATRSNVAQASSARAATSTAAAGAEQPTYTNCGKDQGTEPDRIVLACQDENDFVEEISWTEWTDSIASGTGTRVTVDPDRREEDIQIVLSNPQDVNGKMQFTTVTVDGISVNPESQY</sequence>